<keyword evidence="2" id="KW-1133">Transmembrane helix</keyword>
<evidence type="ECO:0000256" key="3">
    <source>
        <dbReference type="SAM" id="SignalP"/>
    </source>
</evidence>
<reference evidence="4 5" key="1">
    <citation type="submission" date="2021-12" db="EMBL/GenBank/DDBJ databases">
        <title>Discovery of the Pendulisporaceae a myxobacterial family with distinct sporulation behavior and unique specialized metabolism.</title>
        <authorList>
            <person name="Garcia R."/>
            <person name="Popoff A."/>
            <person name="Bader C.D."/>
            <person name="Loehr J."/>
            <person name="Walesch S."/>
            <person name="Walt C."/>
            <person name="Boldt J."/>
            <person name="Bunk B."/>
            <person name="Haeckl F.J.F.P.J."/>
            <person name="Gunesch A.P."/>
            <person name="Birkelbach J."/>
            <person name="Nuebel U."/>
            <person name="Pietschmann T."/>
            <person name="Bach T."/>
            <person name="Mueller R."/>
        </authorList>
    </citation>
    <scope>NUCLEOTIDE SEQUENCE [LARGE SCALE GENOMIC DNA]</scope>
    <source>
        <strain evidence="4 5">MSr11954</strain>
    </source>
</reference>
<dbReference type="EMBL" id="CP089984">
    <property type="protein sequence ID" value="WXB11682.1"/>
    <property type="molecule type" value="Genomic_DNA"/>
</dbReference>
<dbReference type="InterPro" id="IPR011990">
    <property type="entry name" value="TPR-like_helical_dom_sf"/>
</dbReference>
<evidence type="ECO:0000256" key="2">
    <source>
        <dbReference type="SAM" id="Phobius"/>
    </source>
</evidence>
<gene>
    <name evidence="4" type="ORF">LZC94_27965</name>
</gene>
<organism evidence="4 5">
    <name type="scientific">Pendulispora albinea</name>
    <dbReference type="NCBI Taxonomy" id="2741071"/>
    <lineage>
        <taxon>Bacteria</taxon>
        <taxon>Pseudomonadati</taxon>
        <taxon>Myxococcota</taxon>
        <taxon>Myxococcia</taxon>
        <taxon>Myxococcales</taxon>
        <taxon>Sorangiineae</taxon>
        <taxon>Pendulisporaceae</taxon>
        <taxon>Pendulispora</taxon>
    </lineage>
</organism>
<feature type="signal peptide" evidence="3">
    <location>
        <begin position="1"/>
        <end position="27"/>
    </location>
</feature>
<evidence type="ECO:0000313" key="5">
    <source>
        <dbReference type="Proteomes" id="UP001370348"/>
    </source>
</evidence>
<evidence type="ECO:0000313" key="4">
    <source>
        <dbReference type="EMBL" id="WXB11682.1"/>
    </source>
</evidence>
<evidence type="ECO:0000256" key="1">
    <source>
        <dbReference type="SAM" id="MobiDB-lite"/>
    </source>
</evidence>
<evidence type="ECO:0008006" key="6">
    <source>
        <dbReference type="Google" id="ProtNLM"/>
    </source>
</evidence>
<accession>A0ABZ2LRW0</accession>
<keyword evidence="2" id="KW-0812">Transmembrane</keyword>
<feature type="compositionally biased region" description="Basic and acidic residues" evidence="1">
    <location>
        <begin position="323"/>
        <end position="338"/>
    </location>
</feature>
<sequence length="358" mass="37645">MRRPPSRPTSLLTALAGLLLFPSIASAQSPTTDLASPAALREAEQRFEEGKALFGQRRFSEAHLKFSQACAVHRTINCPKNLGLVEFELGRFVDSATHLREFLQSVRASGPAAAGMDADQVAQVQKKYTEAFVRCGHIEVSAPAGARLFIEGRAIGTAPFTDTIDVPAGEHTLEAYTDHGIMRQTVKVGPGEVAPVRFGASDPVAGGEGKRQGPPPDQPGSSSARTITLVSMYGVALIGAGIGVGLLVHGEARSSDADNIRSGRDFPPGGSSACTGISSDPCAQLRSLADTYDNDRKWATVSFIGAGVVAAAATTVFFLWRPPPREDPSRTRSSERTTGRVVPLVSPGMGGVGYVGSF</sequence>
<feature type="region of interest" description="Disordered" evidence="1">
    <location>
        <begin position="192"/>
        <end position="224"/>
    </location>
</feature>
<keyword evidence="5" id="KW-1185">Reference proteome</keyword>
<feature type="region of interest" description="Disordered" evidence="1">
    <location>
        <begin position="322"/>
        <end position="343"/>
    </location>
</feature>
<dbReference type="Proteomes" id="UP001370348">
    <property type="component" value="Chromosome"/>
</dbReference>
<name>A0ABZ2LRW0_9BACT</name>
<proteinExistence type="predicted"/>
<feature type="region of interest" description="Disordered" evidence="1">
    <location>
        <begin position="256"/>
        <end position="277"/>
    </location>
</feature>
<feature type="chain" id="PRO_5047078634" description="PEGA domain-containing protein" evidence="3">
    <location>
        <begin position="28"/>
        <end position="358"/>
    </location>
</feature>
<dbReference type="RefSeq" id="WP_394821304.1">
    <property type="nucleotide sequence ID" value="NZ_CP089984.1"/>
</dbReference>
<protein>
    <recommendedName>
        <fullName evidence="6">PEGA domain-containing protein</fullName>
    </recommendedName>
</protein>
<dbReference type="Gene3D" id="1.25.40.10">
    <property type="entry name" value="Tetratricopeptide repeat domain"/>
    <property type="match status" value="1"/>
</dbReference>
<keyword evidence="3" id="KW-0732">Signal</keyword>
<feature type="transmembrane region" description="Helical" evidence="2">
    <location>
        <begin position="298"/>
        <end position="320"/>
    </location>
</feature>
<keyword evidence="2" id="KW-0472">Membrane</keyword>